<reference evidence="2" key="1">
    <citation type="submission" date="2017-01" db="EMBL/GenBank/DDBJ databases">
        <title>Genome Analysis of Deinococcus marmoris KOPRI26562.</title>
        <authorList>
            <person name="Kim J.H."/>
            <person name="Oh H.-M."/>
        </authorList>
    </citation>
    <scope>NUCLEOTIDE SEQUENCE [LARGE SCALE GENOMIC DNA]</scope>
    <source>
        <strain evidence="2">PAMC 26633</strain>
    </source>
</reference>
<proteinExistence type="predicted"/>
<gene>
    <name evidence="1" type="ORF">BSU04_06595</name>
</gene>
<evidence type="ECO:0000313" key="1">
    <source>
        <dbReference type="EMBL" id="OXC79480.1"/>
    </source>
</evidence>
<evidence type="ECO:0000313" key="2">
    <source>
        <dbReference type="Proteomes" id="UP000214720"/>
    </source>
</evidence>
<accession>A0A226X913</accession>
<dbReference type="AlphaFoldDB" id="A0A226X913"/>
<dbReference type="Proteomes" id="UP000214720">
    <property type="component" value="Unassembled WGS sequence"/>
</dbReference>
<sequence length="59" mass="6529">MSNCSVSDILSVAVFTKVKQDFESRTLGMLDFDMDLRSWVVASLADDGAAMQALKKERT</sequence>
<protein>
    <submittedName>
        <fullName evidence="1">Uncharacterized protein</fullName>
    </submittedName>
</protein>
<dbReference type="EMBL" id="MTHB01000037">
    <property type="protein sequence ID" value="OXC79480.1"/>
    <property type="molecule type" value="Genomic_DNA"/>
</dbReference>
<comment type="caution">
    <text evidence="1">The sequence shown here is derived from an EMBL/GenBank/DDBJ whole genome shotgun (WGS) entry which is preliminary data.</text>
</comment>
<organism evidence="1 2">
    <name type="scientific">Caballeronia sordidicola</name>
    <name type="common">Burkholderia sordidicola</name>
    <dbReference type="NCBI Taxonomy" id="196367"/>
    <lineage>
        <taxon>Bacteria</taxon>
        <taxon>Pseudomonadati</taxon>
        <taxon>Pseudomonadota</taxon>
        <taxon>Betaproteobacteria</taxon>
        <taxon>Burkholderiales</taxon>
        <taxon>Burkholderiaceae</taxon>
        <taxon>Caballeronia</taxon>
    </lineage>
</organism>
<name>A0A226X913_CABSO</name>